<dbReference type="Pfam" id="PF14542">
    <property type="entry name" value="Acetyltransf_CG"/>
    <property type="match status" value="1"/>
</dbReference>
<dbReference type="InterPro" id="IPR031165">
    <property type="entry name" value="GNAT_YJDJ"/>
</dbReference>
<reference evidence="2 3" key="1">
    <citation type="submission" date="2019-04" db="EMBL/GenBank/DDBJ databases">
        <authorList>
            <person name="Dong K."/>
        </authorList>
    </citation>
    <scope>NUCLEOTIDE SEQUENCE [LARGE SCALE GENOMIC DNA]</scope>
    <source>
        <strain evidence="3">dk3543</strain>
    </source>
</reference>
<sequence length="106" mass="11776">MTDNNAVSVNDALEADRYEIHVAGELAGFADYRRLDGVIDFLHTEVFDAYEGRGLAKELATASLNHVRQQGMGALPHCAFYRGFIQKNPEYVDLVPEESRAEFGLA</sequence>
<dbReference type="OrthoDB" id="5405911at2"/>
<dbReference type="RefSeq" id="WP_137064525.1">
    <property type="nucleotide sequence ID" value="NZ_CP040748.1"/>
</dbReference>
<accession>A0A4U2YVA9</accession>
<organism evidence="2 3">
    <name type="scientific">Nocardioides jishulii</name>
    <dbReference type="NCBI Taxonomy" id="2575440"/>
    <lineage>
        <taxon>Bacteria</taxon>
        <taxon>Bacillati</taxon>
        <taxon>Actinomycetota</taxon>
        <taxon>Actinomycetes</taxon>
        <taxon>Propionibacteriales</taxon>
        <taxon>Nocardioidaceae</taxon>
        <taxon>Nocardioides</taxon>
    </lineage>
</organism>
<dbReference type="Gene3D" id="3.40.630.30">
    <property type="match status" value="1"/>
</dbReference>
<dbReference type="InterPro" id="IPR045057">
    <property type="entry name" value="Gcn5-rel_NAT"/>
</dbReference>
<dbReference type="SUPFAM" id="SSF55729">
    <property type="entry name" value="Acyl-CoA N-acyltransferases (Nat)"/>
    <property type="match status" value="1"/>
</dbReference>
<dbReference type="Proteomes" id="UP000307808">
    <property type="component" value="Unassembled WGS sequence"/>
</dbReference>
<gene>
    <name evidence="2" type="ORF">FC770_02480</name>
</gene>
<dbReference type="PANTHER" id="PTHR31435">
    <property type="entry name" value="PROTEIN NATD1"/>
    <property type="match status" value="1"/>
</dbReference>
<dbReference type="AlphaFoldDB" id="A0A4U2YVA9"/>
<proteinExistence type="predicted"/>
<dbReference type="EMBL" id="SZPY01000001">
    <property type="protein sequence ID" value="TKI64061.1"/>
    <property type="molecule type" value="Genomic_DNA"/>
</dbReference>
<feature type="domain" description="N-acetyltransferase" evidence="1">
    <location>
        <begin position="10"/>
        <end position="96"/>
    </location>
</feature>
<dbReference type="PANTHER" id="PTHR31435:SF10">
    <property type="entry name" value="BSR4717 PROTEIN"/>
    <property type="match status" value="1"/>
</dbReference>
<dbReference type="PROSITE" id="PS51729">
    <property type="entry name" value="GNAT_YJDJ"/>
    <property type="match status" value="1"/>
</dbReference>
<evidence type="ECO:0000313" key="3">
    <source>
        <dbReference type="Proteomes" id="UP000307808"/>
    </source>
</evidence>
<evidence type="ECO:0000313" key="2">
    <source>
        <dbReference type="EMBL" id="TKI64061.1"/>
    </source>
</evidence>
<keyword evidence="3" id="KW-1185">Reference proteome</keyword>
<name>A0A4U2YVA9_9ACTN</name>
<evidence type="ECO:0000259" key="1">
    <source>
        <dbReference type="PROSITE" id="PS51729"/>
    </source>
</evidence>
<dbReference type="InterPro" id="IPR016181">
    <property type="entry name" value="Acyl_CoA_acyltransferase"/>
</dbReference>
<protein>
    <submittedName>
        <fullName evidence="2">N-acetyltransferase</fullName>
    </submittedName>
</protein>
<comment type="caution">
    <text evidence="2">The sequence shown here is derived from an EMBL/GenBank/DDBJ whole genome shotgun (WGS) entry which is preliminary data.</text>
</comment>
<dbReference type="GO" id="GO:0016740">
    <property type="term" value="F:transferase activity"/>
    <property type="evidence" value="ECO:0007669"/>
    <property type="project" value="UniProtKB-KW"/>
</dbReference>
<keyword evidence="2" id="KW-0808">Transferase</keyword>